<keyword evidence="1" id="KW-0732">Signal</keyword>
<sequence length="69" mass="7475">MSGNISLYIVVLAVIPKTTFMYPRYGESPDRTAQSPQGRPSPIPSFSSECVYCVAGVCGEDFNSKVLVL</sequence>
<protein>
    <submittedName>
        <fullName evidence="2">Uncharacterized protein</fullName>
    </submittedName>
</protein>
<keyword evidence="3" id="KW-1185">Reference proteome</keyword>
<dbReference type="AlphaFoldDB" id="A0AAN8XBR7"/>
<comment type="caution">
    <text evidence="2">The sequence shown here is derived from an EMBL/GenBank/DDBJ whole genome shotgun (WGS) entry which is preliminary data.</text>
</comment>
<evidence type="ECO:0000313" key="3">
    <source>
        <dbReference type="Proteomes" id="UP001381693"/>
    </source>
</evidence>
<gene>
    <name evidence="2" type="ORF">SK128_017638</name>
</gene>
<name>A0AAN8XBR7_HALRR</name>
<accession>A0AAN8XBR7</accession>
<reference evidence="2 3" key="1">
    <citation type="submission" date="2023-11" db="EMBL/GenBank/DDBJ databases">
        <title>Halocaridina rubra genome assembly.</title>
        <authorList>
            <person name="Smith C."/>
        </authorList>
    </citation>
    <scope>NUCLEOTIDE SEQUENCE [LARGE SCALE GENOMIC DNA]</scope>
    <source>
        <strain evidence="2">EP-1</strain>
        <tissue evidence="2">Whole</tissue>
    </source>
</reference>
<dbReference type="EMBL" id="JAXCGZ010007873">
    <property type="protein sequence ID" value="KAK7078363.1"/>
    <property type="molecule type" value="Genomic_DNA"/>
</dbReference>
<dbReference type="Proteomes" id="UP001381693">
    <property type="component" value="Unassembled WGS sequence"/>
</dbReference>
<proteinExistence type="predicted"/>
<evidence type="ECO:0000313" key="2">
    <source>
        <dbReference type="EMBL" id="KAK7078363.1"/>
    </source>
</evidence>
<feature type="chain" id="PRO_5042876295" evidence="1">
    <location>
        <begin position="22"/>
        <end position="69"/>
    </location>
</feature>
<organism evidence="2 3">
    <name type="scientific">Halocaridina rubra</name>
    <name type="common">Hawaiian red shrimp</name>
    <dbReference type="NCBI Taxonomy" id="373956"/>
    <lineage>
        <taxon>Eukaryota</taxon>
        <taxon>Metazoa</taxon>
        <taxon>Ecdysozoa</taxon>
        <taxon>Arthropoda</taxon>
        <taxon>Crustacea</taxon>
        <taxon>Multicrustacea</taxon>
        <taxon>Malacostraca</taxon>
        <taxon>Eumalacostraca</taxon>
        <taxon>Eucarida</taxon>
        <taxon>Decapoda</taxon>
        <taxon>Pleocyemata</taxon>
        <taxon>Caridea</taxon>
        <taxon>Atyoidea</taxon>
        <taxon>Atyidae</taxon>
        <taxon>Halocaridina</taxon>
    </lineage>
</organism>
<evidence type="ECO:0000256" key="1">
    <source>
        <dbReference type="SAM" id="SignalP"/>
    </source>
</evidence>
<feature type="signal peptide" evidence="1">
    <location>
        <begin position="1"/>
        <end position="21"/>
    </location>
</feature>